<feature type="transmembrane region" description="Helical" evidence="5">
    <location>
        <begin position="227"/>
        <end position="247"/>
    </location>
</feature>
<dbReference type="Proteomes" id="UP000585905">
    <property type="component" value="Unassembled WGS sequence"/>
</dbReference>
<keyword evidence="7" id="KW-1185">Reference proteome</keyword>
<sequence length="354" mass="34354">MTSDPLLQLAAALLVLATPVGVLLGTGRLDRGRVLAALVAGAGGAVASIAGDALTGPITDVPARILDAAIAATVTAIVATLAARRLGSVGGVVFAGSWSALVFQPVVGAVVGEFPPLMQSLIGAVDFAGVLATHVAAGAALLVVHLLPAPRRARSFALVAGSVGWPRAVIAAVLVTLGGTAWLVGVERVVDEATGRIVANAVVGIAVAAVTWSLIEKVGWNRLTPAVLVAGAWGGWAAIGIGAPFLAPPALGAAAVIGGAVGSALSGAGARDDDESAPRRSWTLGAIGATATGGIIVALLADGFGLAATGTLVLAAAQLGAVLAVVVIAALGGLVCWAIAWVAQTGAAGGSRSR</sequence>
<dbReference type="SUPFAM" id="SSF111352">
    <property type="entry name" value="Ammonium transporter"/>
    <property type="match status" value="1"/>
</dbReference>
<gene>
    <name evidence="6" type="ORF">FHX53_000589</name>
</gene>
<feature type="transmembrane region" description="Helical" evidence="5">
    <location>
        <begin position="34"/>
        <end position="51"/>
    </location>
</feature>
<protein>
    <submittedName>
        <fullName evidence="6">Ammonia channel protein AmtB</fullName>
    </submittedName>
</protein>
<dbReference type="EMBL" id="JACGWX010000001">
    <property type="protein sequence ID" value="MBA8847025.1"/>
    <property type="molecule type" value="Genomic_DNA"/>
</dbReference>
<reference evidence="6 7" key="1">
    <citation type="submission" date="2020-07" db="EMBL/GenBank/DDBJ databases">
        <title>Sequencing the genomes of 1000 actinobacteria strains.</title>
        <authorList>
            <person name="Klenk H.-P."/>
        </authorList>
    </citation>
    <scope>NUCLEOTIDE SEQUENCE [LARGE SCALE GENOMIC DNA]</scope>
    <source>
        <strain evidence="6 7">DSM 19663</strain>
    </source>
</reference>
<evidence type="ECO:0000256" key="5">
    <source>
        <dbReference type="SAM" id="Phobius"/>
    </source>
</evidence>
<dbReference type="InterPro" id="IPR029020">
    <property type="entry name" value="Ammonium/urea_transptr"/>
</dbReference>
<organism evidence="6 7">
    <name type="scientific">Microcella alkalica</name>
    <dbReference type="NCBI Taxonomy" id="355930"/>
    <lineage>
        <taxon>Bacteria</taxon>
        <taxon>Bacillati</taxon>
        <taxon>Actinomycetota</taxon>
        <taxon>Actinomycetes</taxon>
        <taxon>Micrococcales</taxon>
        <taxon>Microbacteriaceae</taxon>
        <taxon>Microcella</taxon>
    </lineage>
</organism>
<dbReference type="RefSeq" id="WP_182489848.1">
    <property type="nucleotide sequence ID" value="NZ_BAAAOV010000009.1"/>
</dbReference>
<keyword evidence="3 5" id="KW-1133">Transmembrane helix</keyword>
<dbReference type="GO" id="GO:0016020">
    <property type="term" value="C:membrane"/>
    <property type="evidence" value="ECO:0007669"/>
    <property type="project" value="UniProtKB-SubCell"/>
</dbReference>
<keyword evidence="2 5" id="KW-0812">Transmembrane</keyword>
<feature type="transmembrane region" description="Helical" evidence="5">
    <location>
        <begin position="321"/>
        <end position="343"/>
    </location>
</feature>
<evidence type="ECO:0000256" key="3">
    <source>
        <dbReference type="ARBA" id="ARBA00022989"/>
    </source>
</evidence>
<evidence type="ECO:0000256" key="2">
    <source>
        <dbReference type="ARBA" id="ARBA00022692"/>
    </source>
</evidence>
<feature type="transmembrane region" description="Helical" evidence="5">
    <location>
        <begin position="63"/>
        <end position="82"/>
    </location>
</feature>
<accession>A0A839ECG5</accession>
<evidence type="ECO:0000256" key="4">
    <source>
        <dbReference type="ARBA" id="ARBA00023136"/>
    </source>
</evidence>
<feature type="transmembrane region" description="Helical" evidence="5">
    <location>
        <begin position="89"/>
        <end position="107"/>
    </location>
</feature>
<dbReference type="AlphaFoldDB" id="A0A839ECG5"/>
<evidence type="ECO:0000256" key="1">
    <source>
        <dbReference type="ARBA" id="ARBA00004141"/>
    </source>
</evidence>
<evidence type="ECO:0000313" key="7">
    <source>
        <dbReference type="Proteomes" id="UP000585905"/>
    </source>
</evidence>
<feature type="transmembrane region" description="Helical" evidence="5">
    <location>
        <begin position="282"/>
        <end position="301"/>
    </location>
</feature>
<keyword evidence="4 5" id="KW-0472">Membrane</keyword>
<dbReference type="Gene3D" id="1.10.3430.10">
    <property type="entry name" value="Ammonium transporter AmtB like domains"/>
    <property type="match status" value="1"/>
</dbReference>
<evidence type="ECO:0000313" key="6">
    <source>
        <dbReference type="EMBL" id="MBA8847025.1"/>
    </source>
</evidence>
<name>A0A839ECG5_9MICO</name>
<feature type="transmembrane region" description="Helical" evidence="5">
    <location>
        <begin position="6"/>
        <end position="27"/>
    </location>
</feature>
<comment type="subcellular location">
    <subcellularLocation>
        <location evidence="1">Membrane</location>
        <topology evidence="1">Multi-pass membrane protein</topology>
    </subcellularLocation>
</comment>
<feature type="transmembrane region" description="Helical" evidence="5">
    <location>
        <begin position="253"/>
        <end position="270"/>
    </location>
</feature>
<feature type="transmembrane region" description="Helical" evidence="5">
    <location>
        <begin position="127"/>
        <end position="147"/>
    </location>
</feature>
<comment type="caution">
    <text evidence="6">The sequence shown here is derived from an EMBL/GenBank/DDBJ whole genome shotgun (WGS) entry which is preliminary data.</text>
</comment>
<proteinExistence type="predicted"/>
<feature type="transmembrane region" description="Helical" evidence="5">
    <location>
        <begin position="197"/>
        <end position="215"/>
    </location>
</feature>